<dbReference type="PANTHER" id="PTHR43537">
    <property type="entry name" value="TRANSCRIPTIONAL REGULATOR, GNTR FAMILY"/>
    <property type="match status" value="1"/>
</dbReference>
<evidence type="ECO:0000256" key="3">
    <source>
        <dbReference type="ARBA" id="ARBA00023163"/>
    </source>
</evidence>
<accession>A0A212K4L3</accession>
<reference evidence="5" key="1">
    <citation type="submission" date="2016-04" db="EMBL/GenBank/DDBJ databases">
        <authorList>
            <person name="Evans L.H."/>
            <person name="Alamgir A."/>
            <person name="Owens N."/>
            <person name="Weber N.D."/>
            <person name="Virtaneva K."/>
            <person name="Barbian K."/>
            <person name="Babar A."/>
            <person name="Rosenke K."/>
        </authorList>
    </citation>
    <scope>NUCLEOTIDE SEQUENCE</scope>
    <source>
        <strain evidence="5">86</strain>
    </source>
</reference>
<keyword evidence="2" id="KW-0238">DNA-binding</keyword>
<sequence>MLPKIGNNKSLSQQAYDAIKKAILTNEFKPKDILREEALADSLGISRTPLRAALKRLQYEKLVVVNSAKQTFVSEVKTEDMARVFVFRFAVEPMAARVAAALIGKKGLGRIEECLASHAACVKERNVEKAIVLELLFNTLLAECTENEFLIDGTEMINTYVQRFLSVANSTVRNVPLSLEEHGRIFEALKAHDAKAAEAQTNEHLSRVVARFGFTLPF</sequence>
<dbReference type="SUPFAM" id="SSF48008">
    <property type="entry name" value="GntR ligand-binding domain-like"/>
    <property type="match status" value="1"/>
</dbReference>
<dbReference type="InterPro" id="IPR011711">
    <property type="entry name" value="GntR_C"/>
</dbReference>
<dbReference type="InterPro" id="IPR036388">
    <property type="entry name" value="WH-like_DNA-bd_sf"/>
</dbReference>
<keyword evidence="1" id="KW-0805">Transcription regulation</keyword>
<gene>
    <name evidence="5" type="ORF">KL86DPRO_20699</name>
</gene>
<dbReference type="Gene3D" id="1.20.120.530">
    <property type="entry name" value="GntR ligand-binding domain-like"/>
    <property type="match status" value="1"/>
</dbReference>
<evidence type="ECO:0000256" key="2">
    <source>
        <dbReference type="ARBA" id="ARBA00023125"/>
    </source>
</evidence>
<protein>
    <submittedName>
        <fullName evidence="5">Putative GntR family transcriptional regulator</fullName>
    </submittedName>
</protein>
<dbReference type="SMART" id="SM00895">
    <property type="entry name" value="FCD"/>
    <property type="match status" value="1"/>
</dbReference>
<name>A0A212K4L3_9DELT</name>
<dbReference type="CDD" id="cd07377">
    <property type="entry name" value="WHTH_GntR"/>
    <property type="match status" value="1"/>
</dbReference>
<dbReference type="Pfam" id="PF00392">
    <property type="entry name" value="GntR"/>
    <property type="match status" value="1"/>
</dbReference>
<keyword evidence="3" id="KW-0804">Transcription</keyword>
<dbReference type="SMART" id="SM00345">
    <property type="entry name" value="HTH_GNTR"/>
    <property type="match status" value="1"/>
</dbReference>
<evidence type="ECO:0000313" key="5">
    <source>
        <dbReference type="EMBL" id="SBW06664.1"/>
    </source>
</evidence>
<dbReference type="EMBL" id="FLUQ01000002">
    <property type="protein sequence ID" value="SBW06664.1"/>
    <property type="molecule type" value="Genomic_DNA"/>
</dbReference>
<evidence type="ECO:0000259" key="4">
    <source>
        <dbReference type="PROSITE" id="PS50949"/>
    </source>
</evidence>
<dbReference type="PANTHER" id="PTHR43537:SF51">
    <property type="entry name" value="HTH-TYPE TRANSCRIPTIONAL REGULATOR LGOR-RELATED"/>
    <property type="match status" value="1"/>
</dbReference>
<dbReference type="InterPro" id="IPR000524">
    <property type="entry name" value="Tscrpt_reg_HTH_GntR"/>
</dbReference>
<dbReference type="SUPFAM" id="SSF46785">
    <property type="entry name" value="Winged helix' DNA-binding domain"/>
    <property type="match status" value="1"/>
</dbReference>
<dbReference type="PROSITE" id="PS50949">
    <property type="entry name" value="HTH_GNTR"/>
    <property type="match status" value="1"/>
</dbReference>
<evidence type="ECO:0000256" key="1">
    <source>
        <dbReference type="ARBA" id="ARBA00023015"/>
    </source>
</evidence>
<dbReference type="GO" id="GO:0003677">
    <property type="term" value="F:DNA binding"/>
    <property type="evidence" value="ECO:0007669"/>
    <property type="project" value="UniProtKB-KW"/>
</dbReference>
<proteinExistence type="predicted"/>
<dbReference type="GO" id="GO:0003700">
    <property type="term" value="F:DNA-binding transcription factor activity"/>
    <property type="evidence" value="ECO:0007669"/>
    <property type="project" value="InterPro"/>
</dbReference>
<organism evidence="5">
    <name type="scientific">uncultured delta proteobacterium</name>
    <dbReference type="NCBI Taxonomy" id="34034"/>
    <lineage>
        <taxon>Bacteria</taxon>
        <taxon>Deltaproteobacteria</taxon>
        <taxon>environmental samples</taxon>
    </lineage>
</organism>
<dbReference type="AlphaFoldDB" id="A0A212K4L3"/>
<feature type="domain" description="HTH gntR-type" evidence="4">
    <location>
        <begin position="9"/>
        <end position="76"/>
    </location>
</feature>
<dbReference type="InterPro" id="IPR036390">
    <property type="entry name" value="WH_DNA-bd_sf"/>
</dbReference>
<dbReference type="Gene3D" id="1.10.10.10">
    <property type="entry name" value="Winged helix-like DNA-binding domain superfamily/Winged helix DNA-binding domain"/>
    <property type="match status" value="1"/>
</dbReference>
<dbReference type="Pfam" id="PF07729">
    <property type="entry name" value="FCD"/>
    <property type="match status" value="1"/>
</dbReference>
<dbReference type="InterPro" id="IPR008920">
    <property type="entry name" value="TF_FadR/GntR_C"/>
</dbReference>